<feature type="transmembrane region" description="Helical" evidence="6">
    <location>
        <begin position="96"/>
        <end position="116"/>
    </location>
</feature>
<dbReference type="InterPro" id="IPR050925">
    <property type="entry name" value="Rhomboid_protease_S54"/>
</dbReference>
<evidence type="ECO:0000256" key="5">
    <source>
        <dbReference type="SAM" id="MobiDB-lite"/>
    </source>
</evidence>
<organism evidence="8 9">
    <name type="scientific">Micavibrio aeruginosavorus</name>
    <dbReference type="NCBI Taxonomy" id="349221"/>
    <lineage>
        <taxon>Bacteria</taxon>
        <taxon>Pseudomonadati</taxon>
        <taxon>Bdellovibrionota</taxon>
        <taxon>Bdellovibrionia</taxon>
        <taxon>Bdellovibrionales</taxon>
        <taxon>Pseudobdellovibrionaceae</taxon>
        <taxon>Micavibrio</taxon>
    </lineage>
</organism>
<feature type="transmembrane region" description="Helical" evidence="6">
    <location>
        <begin position="128"/>
        <end position="146"/>
    </location>
</feature>
<feature type="transmembrane region" description="Helical" evidence="6">
    <location>
        <begin position="152"/>
        <end position="171"/>
    </location>
</feature>
<evidence type="ECO:0000256" key="6">
    <source>
        <dbReference type="SAM" id="Phobius"/>
    </source>
</evidence>
<reference evidence="8 9" key="1">
    <citation type="submission" date="2017-08" db="EMBL/GenBank/DDBJ databases">
        <title>Infants hospitalized years apart are colonized by the same room-sourced microbial strains.</title>
        <authorList>
            <person name="Brooks B."/>
            <person name="Olm M.R."/>
            <person name="Firek B.A."/>
            <person name="Baker R."/>
            <person name="Thomas B.C."/>
            <person name="Morowitz M.J."/>
            <person name="Banfield J.F."/>
        </authorList>
    </citation>
    <scope>NUCLEOTIDE SEQUENCE [LARGE SCALE GENOMIC DNA]</scope>
    <source>
        <strain evidence="8">S2_006_000_R2_64</strain>
    </source>
</reference>
<dbReference type="InterPro" id="IPR022764">
    <property type="entry name" value="Peptidase_S54_rhomboid_dom"/>
</dbReference>
<proteinExistence type="predicted"/>
<feature type="transmembrane region" description="Helical" evidence="6">
    <location>
        <begin position="183"/>
        <end position="203"/>
    </location>
</feature>
<protein>
    <recommendedName>
        <fullName evidence="7">Peptidase S54 rhomboid domain-containing protein</fullName>
    </recommendedName>
</protein>
<evidence type="ECO:0000313" key="8">
    <source>
        <dbReference type="EMBL" id="PZP56554.1"/>
    </source>
</evidence>
<evidence type="ECO:0000313" key="9">
    <source>
        <dbReference type="Proteomes" id="UP000249739"/>
    </source>
</evidence>
<name>A0A2W5FQ69_9BACT</name>
<feature type="transmembrane region" description="Helical" evidence="6">
    <location>
        <begin position="209"/>
        <end position="229"/>
    </location>
</feature>
<keyword evidence="3 6" id="KW-1133">Transmembrane helix</keyword>
<dbReference type="PANTHER" id="PTHR43731:SF26">
    <property type="entry name" value="RHOMBOID-LIKE PROTEIN 10, CHLOROPLASTIC"/>
    <property type="match status" value="1"/>
</dbReference>
<evidence type="ECO:0000256" key="3">
    <source>
        <dbReference type="ARBA" id="ARBA00022989"/>
    </source>
</evidence>
<evidence type="ECO:0000259" key="7">
    <source>
        <dbReference type="Pfam" id="PF01694"/>
    </source>
</evidence>
<evidence type="ECO:0000256" key="1">
    <source>
        <dbReference type="ARBA" id="ARBA00004141"/>
    </source>
</evidence>
<comment type="subcellular location">
    <subcellularLocation>
        <location evidence="1">Membrane</location>
        <topology evidence="1">Multi-pass membrane protein</topology>
    </subcellularLocation>
</comment>
<feature type="compositionally biased region" description="Polar residues" evidence="5">
    <location>
        <begin position="1"/>
        <end position="10"/>
    </location>
</feature>
<comment type="caution">
    <text evidence="8">The sequence shown here is derived from an EMBL/GenBank/DDBJ whole genome shotgun (WGS) entry which is preliminary data.</text>
</comment>
<dbReference type="GO" id="GO:0016020">
    <property type="term" value="C:membrane"/>
    <property type="evidence" value="ECO:0007669"/>
    <property type="project" value="UniProtKB-SubCell"/>
</dbReference>
<feature type="region of interest" description="Disordered" evidence="5">
    <location>
        <begin position="1"/>
        <end position="29"/>
    </location>
</feature>
<dbReference type="SUPFAM" id="SSF144091">
    <property type="entry name" value="Rhomboid-like"/>
    <property type="match status" value="1"/>
</dbReference>
<accession>A0A2W5FQ69</accession>
<feature type="domain" description="Peptidase S54 rhomboid" evidence="7">
    <location>
        <begin position="87"/>
        <end position="230"/>
    </location>
</feature>
<evidence type="ECO:0000256" key="4">
    <source>
        <dbReference type="ARBA" id="ARBA00023136"/>
    </source>
</evidence>
<dbReference type="Proteomes" id="UP000249739">
    <property type="component" value="Unassembled WGS sequence"/>
</dbReference>
<dbReference type="Pfam" id="PF01694">
    <property type="entry name" value="Rhomboid"/>
    <property type="match status" value="1"/>
</dbReference>
<dbReference type="AlphaFoldDB" id="A0A2W5FQ69"/>
<dbReference type="Gene3D" id="1.20.1540.10">
    <property type="entry name" value="Rhomboid-like"/>
    <property type="match status" value="1"/>
</dbReference>
<dbReference type="InterPro" id="IPR035952">
    <property type="entry name" value="Rhomboid-like_sf"/>
</dbReference>
<keyword evidence="4 6" id="KW-0472">Membrane</keyword>
<evidence type="ECO:0000256" key="2">
    <source>
        <dbReference type="ARBA" id="ARBA00022692"/>
    </source>
</evidence>
<dbReference type="GO" id="GO:0004252">
    <property type="term" value="F:serine-type endopeptidase activity"/>
    <property type="evidence" value="ECO:0007669"/>
    <property type="project" value="InterPro"/>
</dbReference>
<sequence>MQNNIPQNDNVIRFKKKKDPQKPSPQHPPLISLPPATKYLAGAIIACHLILWLASKYIPQLNIDMIYNDFGFVSARWTGDEILPARSLLSLITVNFLHGGWFHLIINTVTLIAFGAGIEKLLGAKDMLVIFFCSSALALLTHLAVSPSSIEPVIGASGGISGLFGAILIVLKHVGRLNGSNQNLLPMIALWIALTIGFGMMGAPDGSSIAWVAHIGGFLGGLGIAALMLKQKNI</sequence>
<gene>
    <name evidence="8" type="ORF">DI586_03385</name>
</gene>
<keyword evidence="2 6" id="KW-0812">Transmembrane</keyword>
<feature type="transmembrane region" description="Helical" evidence="6">
    <location>
        <begin position="39"/>
        <end position="58"/>
    </location>
</feature>
<dbReference type="PANTHER" id="PTHR43731">
    <property type="entry name" value="RHOMBOID PROTEASE"/>
    <property type="match status" value="1"/>
</dbReference>
<dbReference type="EMBL" id="QFOT01000022">
    <property type="protein sequence ID" value="PZP56554.1"/>
    <property type="molecule type" value="Genomic_DNA"/>
</dbReference>